<feature type="region of interest" description="Disordered" evidence="1">
    <location>
        <begin position="1"/>
        <end position="31"/>
    </location>
</feature>
<evidence type="ECO:0008006" key="4">
    <source>
        <dbReference type="Google" id="ProtNLM"/>
    </source>
</evidence>
<dbReference type="Proteomes" id="UP001558713">
    <property type="component" value="Unassembled WGS sequence"/>
</dbReference>
<name>A0ABD1BQX9_CARAN</name>
<reference evidence="2 3" key="1">
    <citation type="submission" date="2024-04" db="EMBL/GenBank/DDBJ databases">
        <title>Genome assembly C_amara_ONT_v2.</title>
        <authorList>
            <person name="Yant L."/>
            <person name="Moore C."/>
            <person name="Slenker M."/>
        </authorList>
    </citation>
    <scope>NUCLEOTIDE SEQUENCE [LARGE SCALE GENOMIC DNA]</scope>
    <source>
        <tissue evidence="2">Leaf</tissue>
    </source>
</reference>
<protein>
    <recommendedName>
        <fullName evidence="4">Gag-pol polyprotein</fullName>
    </recommendedName>
</protein>
<organism evidence="2 3">
    <name type="scientific">Cardamine amara subsp. amara</name>
    <dbReference type="NCBI Taxonomy" id="228776"/>
    <lineage>
        <taxon>Eukaryota</taxon>
        <taxon>Viridiplantae</taxon>
        <taxon>Streptophyta</taxon>
        <taxon>Embryophyta</taxon>
        <taxon>Tracheophyta</taxon>
        <taxon>Spermatophyta</taxon>
        <taxon>Magnoliopsida</taxon>
        <taxon>eudicotyledons</taxon>
        <taxon>Gunneridae</taxon>
        <taxon>Pentapetalae</taxon>
        <taxon>rosids</taxon>
        <taxon>malvids</taxon>
        <taxon>Brassicales</taxon>
        <taxon>Brassicaceae</taxon>
        <taxon>Cardamineae</taxon>
        <taxon>Cardamine</taxon>
    </lineage>
</organism>
<evidence type="ECO:0000313" key="2">
    <source>
        <dbReference type="EMBL" id="KAL1219617.1"/>
    </source>
</evidence>
<gene>
    <name evidence="2" type="ORF">V5N11_034194</name>
</gene>
<feature type="compositionally biased region" description="Polar residues" evidence="1">
    <location>
        <begin position="10"/>
        <end position="26"/>
    </location>
</feature>
<dbReference type="EMBL" id="JBANAX010000175">
    <property type="protein sequence ID" value="KAL1219617.1"/>
    <property type="molecule type" value="Genomic_DNA"/>
</dbReference>
<evidence type="ECO:0000256" key="1">
    <source>
        <dbReference type="SAM" id="MobiDB-lite"/>
    </source>
</evidence>
<comment type="caution">
    <text evidence="2">The sequence shown here is derived from an EMBL/GenBank/DDBJ whole genome shotgun (WGS) entry which is preliminary data.</text>
</comment>
<proteinExistence type="predicted"/>
<accession>A0ABD1BQX9</accession>
<keyword evidence="3" id="KW-1185">Reference proteome</keyword>
<sequence>MTNGIVDPTNRGSNDGQKNGTTNLSGNALPLAAPNVPNVSSAIVTPDKFDGSNFKSWQQKMHFFLTTVKLERYLTEVKPVLPPENTDVRAVASVDAWTQGDYLCRGYIQTRLVDQLYNVYSEVKTSKDLWDLLEKKYKSFNVGSGKLATTKFLNFKMVDSKPIMAQVQELQLIIQEIADEGMKICETFMVNCIIEKLPPGWGDFKNYLTYKQKALTITNLISRLQNE</sequence>
<dbReference type="PANTHER" id="PTHR47592:SF27">
    <property type="entry name" value="OS08G0421700 PROTEIN"/>
    <property type="match status" value="1"/>
</dbReference>
<dbReference type="Pfam" id="PF14223">
    <property type="entry name" value="Retrotran_gag_2"/>
    <property type="match status" value="1"/>
</dbReference>
<evidence type="ECO:0000313" key="3">
    <source>
        <dbReference type="Proteomes" id="UP001558713"/>
    </source>
</evidence>
<dbReference type="PANTHER" id="PTHR47592">
    <property type="entry name" value="PBF68 PROTEIN"/>
    <property type="match status" value="1"/>
</dbReference>
<dbReference type="AlphaFoldDB" id="A0ABD1BQX9"/>